<dbReference type="SMART" id="SM00530">
    <property type="entry name" value="HTH_XRE"/>
    <property type="match status" value="1"/>
</dbReference>
<comment type="caution">
    <text evidence="2">The sequence shown here is derived from an EMBL/GenBank/DDBJ whole genome shotgun (WGS) entry which is preliminary data.</text>
</comment>
<dbReference type="PROSITE" id="PS50943">
    <property type="entry name" value="HTH_CROC1"/>
    <property type="match status" value="1"/>
</dbReference>
<accession>A0A1A6AKU5</accession>
<proteinExistence type="predicted"/>
<dbReference type="GO" id="GO:0003677">
    <property type="term" value="F:DNA binding"/>
    <property type="evidence" value="ECO:0007669"/>
    <property type="project" value="InterPro"/>
</dbReference>
<dbReference type="InterPro" id="IPR010982">
    <property type="entry name" value="Lambda_DNA-bd_dom_sf"/>
</dbReference>
<dbReference type="AlphaFoldDB" id="A0A1A6AKU5"/>
<evidence type="ECO:0000313" key="2">
    <source>
        <dbReference type="EMBL" id="OBR90699.1"/>
    </source>
</evidence>
<dbReference type="Proteomes" id="UP000093954">
    <property type="component" value="Unassembled WGS sequence"/>
</dbReference>
<sequence>MIKMNLLSKMVEKNLSQRELSQLTRIRQATISAYCNNTFKMISREHLDILCKFFNCKVENLVEFVEEKVEE</sequence>
<organism evidence="2 3">
    <name type="scientific">Clostridium ragsdalei P11</name>
    <dbReference type="NCBI Taxonomy" id="1353534"/>
    <lineage>
        <taxon>Bacteria</taxon>
        <taxon>Bacillati</taxon>
        <taxon>Bacillota</taxon>
        <taxon>Clostridia</taxon>
        <taxon>Eubacteriales</taxon>
        <taxon>Clostridiaceae</taxon>
        <taxon>Clostridium</taxon>
    </lineage>
</organism>
<feature type="domain" description="HTH cro/C1-type" evidence="1">
    <location>
        <begin position="6"/>
        <end position="61"/>
    </location>
</feature>
<dbReference type="PATRIC" id="fig|1353534.3.peg.3408"/>
<gene>
    <name evidence="2" type="ORF">CLRAG_33470</name>
</gene>
<dbReference type="Pfam" id="PF13443">
    <property type="entry name" value="HTH_26"/>
    <property type="match status" value="1"/>
</dbReference>
<evidence type="ECO:0000259" key="1">
    <source>
        <dbReference type="PROSITE" id="PS50943"/>
    </source>
</evidence>
<name>A0A1A6AKU5_9CLOT</name>
<reference evidence="2 3" key="1">
    <citation type="journal article" date="2012" name="Front. Microbiol.">
        <title>Draft Genome Sequence of the Virulent Strain 01-B526 of the Fish Pathogen Aeromonas salmonicida.</title>
        <authorList>
            <person name="Charette S.J."/>
            <person name="Brochu F."/>
            <person name="Boyle B."/>
            <person name="Filion G."/>
            <person name="Tanaka K.H."/>
            <person name="Derome N."/>
        </authorList>
    </citation>
    <scope>NUCLEOTIDE SEQUENCE [LARGE SCALE GENOMIC DNA]</scope>
    <source>
        <strain evidence="2 3">P11</strain>
    </source>
</reference>
<evidence type="ECO:0000313" key="3">
    <source>
        <dbReference type="Proteomes" id="UP000093954"/>
    </source>
</evidence>
<protein>
    <submittedName>
        <fullName evidence="2">Helix-turn-helix protein</fullName>
    </submittedName>
</protein>
<dbReference type="SUPFAM" id="SSF47413">
    <property type="entry name" value="lambda repressor-like DNA-binding domains"/>
    <property type="match status" value="1"/>
</dbReference>
<dbReference type="InterPro" id="IPR001387">
    <property type="entry name" value="Cro/C1-type_HTH"/>
</dbReference>
<keyword evidence="3" id="KW-1185">Reference proteome</keyword>
<dbReference type="CDD" id="cd00093">
    <property type="entry name" value="HTH_XRE"/>
    <property type="match status" value="1"/>
</dbReference>
<dbReference type="EMBL" id="LROS01000055">
    <property type="protein sequence ID" value="OBR90699.1"/>
    <property type="molecule type" value="Genomic_DNA"/>
</dbReference>
<dbReference type="Gene3D" id="1.10.260.40">
    <property type="entry name" value="lambda repressor-like DNA-binding domains"/>
    <property type="match status" value="1"/>
</dbReference>